<dbReference type="InterPro" id="IPR041698">
    <property type="entry name" value="Methyltransf_25"/>
</dbReference>
<dbReference type="CDD" id="cd02440">
    <property type="entry name" value="AdoMet_MTases"/>
    <property type="match status" value="1"/>
</dbReference>
<proteinExistence type="predicted"/>
<dbReference type="Pfam" id="PF13649">
    <property type="entry name" value="Methyltransf_25"/>
    <property type="match status" value="1"/>
</dbReference>
<dbReference type="AlphaFoldDB" id="A0A0G1U687"/>
<evidence type="ECO:0000313" key="3">
    <source>
        <dbReference type="Proteomes" id="UP000033860"/>
    </source>
</evidence>
<evidence type="ECO:0000259" key="1">
    <source>
        <dbReference type="Pfam" id="PF13649"/>
    </source>
</evidence>
<dbReference type="EMBL" id="LCNT01000001">
    <property type="protein sequence ID" value="KKU61818.1"/>
    <property type="molecule type" value="Genomic_DNA"/>
</dbReference>
<keyword evidence="2" id="KW-0489">Methyltransferase</keyword>
<dbReference type="PANTHER" id="PTHR43591">
    <property type="entry name" value="METHYLTRANSFERASE"/>
    <property type="match status" value="1"/>
</dbReference>
<protein>
    <submittedName>
        <fullName evidence="2">UbiE/COQ5 methyltransferase</fullName>
    </submittedName>
</protein>
<name>A0A0G1U687_9BACT</name>
<evidence type="ECO:0000313" key="2">
    <source>
        <dbReference type="EMBL" id="KKU61818.1"/>
    </source>
</evidence>
<dbReference type="Gene3D" id="3.40.50.150">
    <property type="entry name" value="Vaccinia Virus protein VP39"/>
    <property type="match status" value="1"/>
</dbReference>
<dbReference type="GO" id="GO:0008168">
    <property type="term" value="F:methyltransferase activity"/>
    <property type="evidence" value="ECO:0007669"/>
    <property type="project" value="UniProtKB-KW"/>
</dbReference>
<accession>A0A0G1U687</accession>
<keyword evidence="2" id="KW-0808">Transferase</keyword>
<feature type="domain" description="Methyltransferase" evidence="1">
    <location>
        <begin position="52"/>
        <end position="148"/>
    </location>
</feature>
<reference evidence="2 3" key="1">
    <citation type="journal article" date="2015" name="Nature">
        <title>rRNA introns, odd ribosomes, and small enigmatic genomes across a large radiation of phyla.</title>
        <authorList>
            <person name="Brown C.T."/>
            <person name="Hug L.A."/>
            <person name="Thomas B.C."/>
            <person name="Sharon I."/>
            <person name="Castelle C.J."/>
            <person name="Singh A."/>
            <person name="Wilkins M.J."/>
            <person name="Williams K.H."/>
            <person name="Banfield J.F."/>
        </authorList>
    </citation>
    <scope>NUCLEOTIDE SEQUENCE [LARGE SCALE GENOMIC DNA]</scope>
</reference>
<dbReference type="GO" id="GO:0032259">
    <property type="term" value="P:methylation"/>
    <property type="evidence" value="ECO:0007669"/>
    <property type="project" value="UniProtKB-KW"/>
</dbReference>
<dbReference type="SUPFAM" id="SSF53335">
    <property type="entry name" value="S-adenosyl-L-methionine-dependent methyltransferases"/>
    <property type="match status" value="1"/>
</dbReference>
<comment type="caution">
    <text evidence="2">The sequence shown here is derived from an EMBL/GenBank/DDBJ whole genome shotgun (WGS) entry which is preliminary data.</text>
</comment>
<organism evidence="2 3">
    <name type="scientific">Candidatus Beckwithbacteria bacterium GW2011_GWB1_47_15</name>
    <dbReference type="NCBI Taxonomy" id="1618371"/>
    <lineage>
        <taxon>Bacteria</taxon>
        <taxon>Candidatus Beckwithiibacteriota</taxon>
    </lineage>
</organism>
<dbReference type="Proteomes" id="UP000033860">
    <property type="component" value="Unassembled WGS sequence"/>
</dbReference>
<sequence>MFHRPKTAYKFKPPLFFDFLTPFYDLGNPFGLRKALHRRVFKHVKLSDRLKILDVGCGTGDDLLYLAAHYPKSKLYGLDADTSILQIARKKSQKAGAAIHFKISLAEKLPFSGNSFDLVWSSLMLHHLPTKYKKRALKEIYRVLKPRGRLILIDFVKPKNPVFTTLVKLQNLLEHTSDNYQGKIPIFVRQAGFKQLNRKHLGLNVGLIQAEK</sequence>
<dbReference type="InterPro" id="IPR029063">
    <property type="entry name" value="SAM-dependent_MTases_sf"/>
</dbReference>
<gene>
    <name evidence="2" type="ORF">UX85_C0001G0032</name>
</gene>